<dbReference type="InterPro" id="IPR005094">
    <property type="entry name" value="Endonuclease_MobA/VirD2"/>
</dbReference>
<accession>A0A1R1L694</accession>
<keyword evidence="4" id="KW-1185">Reference proteome</keyword>
<feature type="region of interest" description="Disordered" evidence="1">
    <location>
        <begin position="296"/>
        <end position="374"/>
    </location>
</feature>
<feature type="domain" description="MobA/VirD2-like nuclease" evidence="2">
    <location>
        <begin position="31"/>
        <end position="162"/>
    </location>
</feature>
<dbReference type="STRING" id="554083.BKD30_14295"/>
<proteinExistence type="predicted"/>
<evidence type="ECO:0000313" key="3">
    <source>
        <dbReference type="EMBL" id="OMH23043.1"/>
    </source>
</evidence>
<sequence length="402" mass="44995">MSVTNSKRIAKTRPKVEYELYGAKGTEKYRRNKTEGTDRVAALRVDAESPEEFVERAEALATAHSRRIEARSLIQSFESSEFDPNDPEAVQTVNDLGYEFAKKLHPNSDVLVITHVDGAGGHPHNHITVINHDNVTGRALQGNNMHWHVAKQNDELMRDYGLRVAERGSRNVDQRSLWEHRREGEAVSEFDRQLGDQIEESLADRRSVDLASYRQVLAEKGIELDEKVHTIKASADGSTQDHESIGWTYKALDTTGEKPRKRRRKASSLSEEFTHGGAQEIFKYNQERTVRHERLGQDRAAGVGGSATQAGPVDVRGTEDRVADQRPIEHESGLDGDAAKRRGTRDRRAASSEQAGSHEHDQHGSHQRAARAAARRRLIDAIREGDARFVGGEREAERGLSL</sequence>
<dbReference type="EMBL" id="MRDE01000081">
    <property type="protein sequence ID" value="OMH23043.1"/>
    <property type="molecule type" value="Genomic_DNA"/>
</dbReference>
<organism evidence="3 4">
    <name type="scientific">Tersicoccus phoenicis</name>
    <dbReference type="NCBI Taxonomy" id="554083"/>
    <lineage>
        <taxon>Bacteria</taxon>
        <taxon>Bacillati</taxon>
        <taxon>Actinomycetota</taxon>
        <taxon>Actinomycetes</taxon>
        <taxon>Micrococcales</taxon>
        <taxon>Micrococcaceae</taxon>
        <taxon>Tersicoccus</taxon>
    </lineage>
</organism>
<feature type="compositionally biased region" description="Basic residues" evidence="1">
    <location>
        <begin position="365"/>
        <end position="374"/>
    </location>
</feature>
<protein>
    <recommendedName>
        <fullName evidence="2">MobA/VirD2-like nuclease domain-containing protein</fullName>
    </recommendedName>
</protein>
<evidence type="ECO:0000259" key="2">
    <source>
        <dbReference type="Pfam" id="PF03432"/>
    </source>
</evidence>
<name>A0A1R1L694_9MICC</name>
<dbReference type="RefSeq" id="WP_076705677.1">
    <property type="nucleotide sequence ID" value="NZ_MRDE01000081.1"/>
</dbReference>
<dbReference type="AlphaFoldDB" id="A0A1R1L694"/>
<reference evidence="3 4" key="1">
    <citation type="submission" date="2016-12" db="EMBL/GenBank/DDBJ databases">
        <title>Draft genome of Tersicoccus phoenicis 1P05MA.</title>
        <authorList>
            <person name="Nakajima Y."/>
            <person name="Yoshizawa S."/>
            <person name="Nakamura K."/>
            <person name="Ogura Y."/>
            <person name="Hayashi T."/>
            <person name="Kogure K."/>
        </authorList>
    </citation>
    <scope>NUCLEOTIDE SEQUENCE [LARGE SCALE GENOMIC DNA]</scope>
    <source>
        <strain evidence="3 4">1p05MA</strain>
    </source>
</reference>
<evidence type="ECO:0000256" key="1">
    <source>
        <dbReference type="SAM" id="MobiDB-lite"/>
    </source>
</evidence>
<dbReference type="Proteomes" id="UP000187085">
    <property type="component" value="Unassembled WGS sequence"/>
</dbReference>
<evidence type="ECO:0000313" key="4">
    <source>
        <dbReference type="Proteomes" id="UP000187085"/>
    </source>
</evidence>
<dbReference type="Pfam" id="PF03432">
    <property type="entry name" value="Relaxase"/>
    <property type="match status" value="1"/>
</dbReference>
<feature type="compositionally biased region" description="Basic and acidic residues" evidence="1">
    <location>
        <begin position="316"/>
        <end position="364"/>
    </location>
</feature>
<comment type="caution">
    <text evidence="3">The sequence shown here is derived from an EMBL/GenBank/DDBJ whole genome shotgun (WGS) entry which is preliminary data.</text>
</comment>
<dbReference type="OrthoDB" id="2080707at2"/>
<feature type="region of interest" description="Disordered" evidence="1">
    <location>
        <begin position="383"/>
        <end position="402"/>
    </location>
</feature>
<gene>
    <name evidence="3" type="ORF">BKD30_14295</name>
</gene>